<reference evidence="13" key="1">
    <citation type="submission" date="2016-01" db="EMBL/GenBank/DDBJ databases">
        <authorList>
            <person name="Mitreva M."/>
            <person name="Pepin K.H."/>
            <person name="Mihindukulasuriya K.A."/>
            <person name="Fulton R."/>
            <person name="Fronick C."/>
            <person name="O'Laughlin M."/>
            <person name="Miner T."/>
            <person name="Herter B."/>
            <person name="Rosa B.A."/>
            <person name="Cordes M."/>
            <person name="Tomlinson C."/>
            <person name="Wollam A."/>
            <person name="Palsikar V.B."/>
            <person name="Mardis E.R."/>
            <person name="Wilson R.K."/>
        </authorList>
    </citation>
    <scope>NUCLEOTIDE SEQUENCE [LARGE SCALE GENOMIC DNA]</scope>
    <source>
        <strain evidence="13">DNF00729</strain>
    </source>
</reference>
<evidence type="ECO:0000256" key="3">
    <source>
        <dbReference type="ARBA" id="ARBA00004868"/>
    </source>
</evidence>
<feature type="binding site" evidence="11">
    <location>
        <position position="47"/>
    </location>
    <ligand>
        <name>substrate</name>
    </ligand>
</feature>
<feature type="binding site" evidence="11">
    <location>
        <position position="174"/>
    </location>
    <ligand>
        <name>ATP</name>
        <dbReference type="ChEBI" id="CHEBI:30616"/>
    </ligand>
</feature>
<dbReference type="PRINTS" id="PR01099">
    <property type="entry name" value="HYETHTZKNASE"/>
</dbReference>
<dbReference type="Pfam" id="PF02110">
    <property type="entry name" value="HK"/>
    <property type="match status" value="1"/>
</dbReference>
<feature type="binding site" evidence="11">
    <location>
        <position position="121"/>
    </location>
    <ligand>
        <name>ATP</name>
        <dbReference type="ChEBI" id="CHEBI:30616"/>
    </ligand>
</feature>
<dbReference type="SUPFAM" id="SSF53613">
    <property type="entry name" value="Ribokinase-like"/>
    <property type="match status" value="1"/>
</dbReference>
<dbReference type="HAMAP" id="MF_00228">
    <property type="entry name" value="Thz_kinase"/>
    <property type="match status" value="1"/>
</dbReference>
<keyword evidence="5 11" id="KW-0479">Metal-binding</keyword>
<evidence type="ECO:0000256" key="5">
    <source>
        <dbReference type="ARBA" id="ARBA00022723"/>
    </source>
</evidence>
<dbReference type="EC" id="2.7.1.50" evidence="11"/>
<dbReference type="GO" id="GO:0009228">
    <property type="term" value="P:thiamine biosynthetic process"/>
    <property type="evidence" value="ECO:0007669"/>
    <property type="project" value="UniProtKB-KW"/>
</dbReference>
<comment type="pathway">
    <text evidence="3 11">Cofactor biosynthesis; thiamine diphosphate biosynthesis; 4-methyl-5-(2-phosphoethyl)-thiazole from 5-(2-hydroxyethyl)-4-methylthiazole: step 1/1.</text>
</comment>
<evidence type="ECO:0000256" key="6">
    <source>
        <dbReference type="ARBA" id="ARBA00022741"/>
    </source>
</evidence>
<evidence type="ECO:0000256" key="8">
    <source>
        <dbReference type="ARBA" id="ARBA00022840"/>
    </source>
</evidence>
<dbReference type="GO" id="GO:0004417">
    <property type="term" value="F:hydroxyethylthiazole kinase activity"/>
    <property type="evidence" value="ECO:0007669"/>
    <property type="project" value="UniProtKB-UniRule"/>
</dbReference>
<evidence type="ECO:0000256" key="2">
    <source>
        <dbReference type="ARBA" id="ARBA00001946"/>
    </source>
</evidence>
<keyword evidence="8 11" id="KW-0067">ATP-binding</keyword>
<dbReference type="STRING" id="755172.HMPREF1863_00113"/>
<comment type="function">
    <text evidence="11">Catalyzes the phosphorylation of the hydroxyl group of 4-methyl-5-beta-hydroxyethylthiazole (THZ).</text>
</comment>
<organism evidence="12 13">
    <name type="scientific">Aedoeadaptatus coxii</name>
    <dbReference type="NCBI Taxonomy" id="755172"/>
    <lineage>
        <taxon>Bacteria</taxon>
        <taxon>Bacillati</taxon>
        <taxon>Bacillota</taxon>
        <taxon>Tissierellia</taxon>
        <taxon>Tissierellales</taxon>
        <taxon>Peptoniphilaceae</taxon>
        <taxon>Aedoeadaptatus</taxon>
    </lineage>
</organism>
<dbReference type="Proteomes" id="UP000070442">
    <property type="component" value="Unassembled WGS sequence"/>
</dbReference>
<evidence type="ECO:0000256" key="10">
    <source>
        <dbReference type="ARBA" id="ARBA00022977"/>
    </source>
</evidence>
<dbReference type="UniPathway" id="UPA00060">
    <property type="reaction ID" value="UER00139"/>
</dbReference>
<dbReference type="GO" id="GO:0009229">
    <property type="term" value="P:thiamine diphosphate biosynthetic process"/>
    <property type="evidence" value="ECO:0007669"/>
    <property type="project" value="UniProtKB-UniRule"/>
</dbReference>
<evidence type="ECO:0000256" key="4">
    <source>
        <dbReference type="ARBA" id="ARBA00022679"/>
    </source>
</evidence>
<dbReference type="PATRIC" id="fig|755172.3.peg.109"/>
<name>A0A134AL10_9FIRM</name>
<accession>A0A134AL10</accession>
<proteinExistence type="inferred from homology"/>
<dbReference type="InterPro" id="IPR029056">
    <property type="entry name" value="Ribokinase-like"/>
</dbReference>
<dbReference type="GO" id="GO:0000287">
    <property type="term" value="F:magnesium ion binding"/>
    <property type="evidence" value="ECO:0007669"/>
    <property type="project" value="UniProtKB-UniRule"/>
</dbReference>
<comment type="similarity">
    <text evidence="11">Belongs to the Thz kinase family.</text>
</comment>
<dbReference type="CDD" id="cd01170">
    <property type="entry name" value="THZ_kinase"/>
    <property type="match status" value="1"/>
</dbReference>
<feature type="binding site" evidence="11">
    <location>
        <position position="201"/>
    </location>
    <ligand>
        <name>substrate</name>
    </ligand>
</feature>
<dbReference type="RefSeq" id="WP_068366157.1">
    <property type="nucleotide sequence ID" value="NZ_KQ960155.1"/>
</dbReference>
<dbReference type="AlphaFoldDB" id="A0A134AL10"/>
<comment type="catalytic activity">
    <reaction evidence="1 11">
        <text>5-(2-hydroxyethyl)-4-methylthiazole + ATP = 4-methyl-5-(2-phosphooxyethyl)-thiazole + ADP + H(+)</text>
        <dbReference type="Rhea" id="RHEA:24212"/>
        <dbReference type="ChEBI" id="CHEBI:15378"/>
        <dbReference type="ChEBI" id="CHEBI:17957"/>
        <dbReference type="ChEBI" id="CHEBI:30616"/>
        <dbReference type="ChEBI" id="CHEBI:58296"/>
        <dbReference type="ChEBI" id="CHEBI:456216"/>
        <dbReference type="EC" id="2.7.1.50"/>
    </reaction>
</comment>
<keyword evidence="4 11" id="KW-0808">Transferase</keyword>
<gene>
    <name evidence="11" type="primary">thiM</name>
    <name evidence="12" type="ORF">HMPREF1863_00113</name>
</gene>
<dbReference type="OrthoDB" id="9778146at2"/>
<evidence type="ECO:0000256" key="9">
    <source>
        <dbReference type="ARBA" id="ARBA00022842"/>
    </source>
</evidence>
<dbReference type="InterPro" id="IPR000417">
    <property type="entry name" value="Hyethyz_kinase"/>
</dbReference>
<comment type="caution">
    <text evidence="12">The sequence shown here is derived from an EMBL/GenBank/DDBJ whole genome shotgun (WGS) entry which is preliminary data.</text>
</comment>
<evidence type="ECO:0000256" key="11">
    <source>
        <dbReference type="HAMAP-Rule" id="MF_00228"/>
    </source>
</evidence>
<keyword evidence="10 11" id="KW-0784">Thiamine biosynthesis</keyword>
<dbReference type="GO" id="GO:0005524">
    <property type="term" value="F:ATP binding"/>
    <property type="evidence" value="ECO:0007669"/>
    <property type="project" value="UniProtKB-UniRule"/>
</dbReference>
<keyword evidence="13" id="KW-1185">Reference proteome</keyword>
<keyword evidence="6 11" id="KW-0547">Nucleotide-binding</keyword>
<evidence type="ECO:0000313" key="13">
    <source>
        <dbReference type="Proteomes" id="UP000070442"/>
    </source>
</evidence>
<dbReference type="Gene3D" id="3.40.1190.20">
    <property type="match status" value="1"/>
</dbReference>
<dbReference type="PIRSF" id="PIRSF000513">
    <property type="entry name" value="Thz_kinase"/>
    <property type="match status" value="1"/>
</dbReference>
<sequence>MKEIKQALVKAGNDVRAIGPMAPSITNFVTIDFVANAQIAVGGSAAMVYMVDEGETVADIAKCIYINVGTLMPSHGDTMTAAAKRAYEKSAYVLDPVAIGIGELRTKLLEGMKDYPPKIVRGNASEIISLAKMWGLIDSEKGAVRGVDSTDTVESATASAEALAKFIDGAVCVSGKEDIVTDGTRTIRSFGGSEYFARITGSGCSLGGVCAVYASVTDPFTAALAATNAYNVAGKIAEGEAKGTASFKVAFLDALSNLTGEDIANCEMEAL</sequence>
<dbReference type="EMBL" id="LSDG01000002">
    <property type="protein sequence ID" value="KXB68401.1"/>
    <property type="molecule type" value="Genomic_DNA"/>
</dbReference>
<protein>
    <recommendedName>
        <fullName evidence="11">Hydroxyethylthiazole kinase</fullName>
        <ecNumber evidence="11">2.7.1.50</ecNumber>
    </recommendedName>
    <alternativeName>
        <fullName evidence="11">4-methyl-5-beta-hydroxyethylthiazole kinase</fullName>
        <shortName evidence="11">TH kinase</shortName>
        <shortName evidence="11">Thz kinase</shortName>
    </alternativeName>
</protein>
<evidence type="ECO:0000256" key="1">
    <source>
        <dbReference type="ARBA" id="ARBA00001771"/>
    </source>
</evidence>
<comment type="cofactor">
    <cofactor evidence="2 11">
        <name>Mg(2+)</name>
        <dbReference type="ChEBI" id="CHEBI:18420"/>
    </cofactor>
</comment>
<keyword evidence="9 11" id="KW-0460">Magnesium</keyword>
<evidence type="ECO:0000256" key="7">
    <source>
        <dbReference type="ARBA" id="ARBA00022777"/>
    </source>
</evidence>
<evidence type="ECO:0000313" key="12">
    <source>
        <dbReference type="EMBL" id="KXB68401.1"/>
    </source>
</evidence>
<keyword evidence="7 11" id="KW-0418">Kinase</keyword>